<keyword evidence="2" id="KW-0804">Transcription</keyword>
<dbReference type="Pfam" id="PF11716">
    <property type="entry name" value="MDMPI_N"/>
    <property type="match status" value="1"/>
</dbReference>
<keyword evidence="5" id="KW-0413">Isomerase</keyword>
<evidence type="ECO:0000313" key="5">
    <source>
        <dbReference type="EMBL" id="UQT59334.1"/>
    </source>
</evidence>
<keyword evidence="1" id="KW-0805">Transcription regulation</keyword>
<dbReference type="SUPFAM" id="SSF109854">
    <property type="entry name" value="DinB/YfiT-like putative metalloenzymes"/>
    <property type="match status" value="1"/>
</dbReference>
<dbReference type="InterPro" id="IPR017517">
    <property type="entry name" value="Maleyloyr_isom"/>
</dbReference>
<keyword evidence="6" id="KW-1185">Reference proteome</keyword>
<dbReference type="InterPro" id="IPR027383">
    <property type="entry name" value="Znf_put"/>
</dbReference>
<dbReference type="Pfam" id="PF13490">
    <property type="entry name" value="zf-HC2"/>
    <property type="match status" value="1"/>
</dbReference>
<gene>
    <name evidence="5" type="ORF">M4V62_32095</name>
</gene>
<dbReference type="Proteomes" id="UP000829992">
    <property type="component" value="Chromosome"/>
</dbReference>
<dbReference type="EMBL" id="CP097289">
    <property type="protein sequence ID" value="UQT59334.1"/>
    <property type="molecule type" value="Genomic_DNA"/>
</dbReference>
<evidence type="ECO:0000259" key="4">
    <source>
        <dbReference type="Pfam" id="PF13490"/>
    </source>
</evidence>
<evidence type="ECO:0000313" key="6">
    <source>
        <dbReference type="Proteomes" id="UP000829992"/>
    </source>
</evidence>
<feature type="domain" description="Putative zinc-finger" evidence="4">
    <location>
        <begin position="6"/>
        <end position="39"/>
    </location>
</feature>
<name>A0ABY4Q2E6_9ACTN</name>
<dbReference type="InterPro" id="IPR024344">
    <property type="entry name" value="MDMPI_metal-binding"/>
</dbReference>
<feature type="domain" description="Mycothiol-dependent maleylpyruvate isomerase metal-binding" evidence="3">
    <location>
        <begin position="92"/>
        <end position="232"/>
    </location>
</feature>
<dbReference type="Gene3D" id="1.20.120.450">
    <property type="entry name" value="dinb family like domain"/>
    <property type="match status" value="1"/>
</dbReference>
<evidence type="ECO:0000259" key="3">
    <source>
        <dbReference type="Pfam" id="PF11716"/>
    </source>
</evidence>
<evidence type="ECO:0000256" key="1">
    <source>
        <dbReference type="ARBA" id="ARBA00023015"/>
    </source>
</evidence>
<evidence type="ECO:0000256" key="2">
    <source>
        <dbReference type="ARBA" id="ARBA00023163"/>
    </source>
</evidence>
<organism evidence="5 6">
    <name type="scientific">Streptomyces durmitorensis</name>
    <dbReference type="NCBI Taxonomy" id="319947"/>
    <lineage>
        <taxon>Bacteria</taxon>
        <taxon>Bacillati</taxon>
        <taxon>Actinomycetota</taxon>
        <taxon>Actinomycetes</taxon>
        <taxon>Kitasatosporales</taxon>
        <taxon>Streptomycetaceae</taxon>
        <taxon>Streptomyces</taxon>
    </lineage>
</organism>
<protein>
    <submittedName>
        <fullName evidence="5">Maleylpyruvate isomerase family mycothiol-dependent enzyme</fullName>
    </submittedName>
</protein>
<dbReference type="RefSeq" id="WP_249590685.1">
    <property type="nucleotide sequence ID" value="NZ_BAAAQL010000013.1"/>
</dbReference>
<dbReference type="NCBIfam" id="TIGR03083">
    <property type="entry name" value="maleylpyruvate isomerase family mycothiol-dependent enzyme"/>
    <property type="match status" value="1"/>
</dbReference>
<accession>A0ABY4Q2E6</accession>
<sequence length="340" mass="35875">MTTDHEAVRELLGAWAVGALMPGDERTVTPHLADCDRCAAEAGRLRATVRDLGGPPLADPGPGPAPAERGLALALRTRPAASRTAAHAAPYAAAVAGLQALLGELAEREAWGTPVVHDWDVHDTVAHLLAADEPLAVRLGLRAPSAWDGADGTPWRVAWAARTEEVLARERVRSPAETIESWRNQATALLSSPEAHDPELAGRATMLMGARLPLADHFLVRAFEAWVHTDDIGRALDMPVPPPRTAHLWQMVRLAVRILELAMGSKAPDVALTVSGEGGEVSWILGSGAEPVSAELVLDPVDFCLLMGGRVDPAVVPRGISGSEAAAGRVLTRAASLAWL</sequence>
<dbReference type="InterPro" id="IPR034660">
    <property type="entry name" value="DinB/YfiT-like"/>
</dbReference>
<proteinExistence type="predicted"/>
<reference evidence="5 6" key="1">
    <citation type="submission" date="2022-05" db="EMBL/GenBank/DDBJ databases">
        <authorList>
            <person name="Zhou X."/>
            <person name="Li K."/>
            <person name="Man Y."/>
        </authorList>
    </citation>
    <scope>NUCLEOTIDE SEQUENCE [LARGE SCALE GENOMIC DNA]</scope>
    <source>
        <strain evidence="5 6">MS405</strain>
    </source>
</reference>
<dbReference type="Gene3D" id="1.10.10.1320">
    <property type="entry name" value="Anti-sigma factor, zinc-finger domain"/>
    <property type="match status" value="1"/>
</dbReference>
<dbReference type="GO" id="GO:0016853">
    <property type="term" value="F:isomerase activity"/>
    <property type="evidence" value="ECO:0007669"/>
    <property type="project" value="UniProtKB-KW"/>
</dbReference>
<dbReference type="InterPro" id="IPR041916">
    <property type="entry name" value="Anti_sigma_zinc_sf"/>
</dbReference>